<dbReference type="Gene3D" id="1.10.10.10">
    <property type="entry name" value="Winged helix-like DNA-binding domain superfamily/Winged helix DNA-binding domain"/>
    <property type="match status" value="1"/>
</dbReference>
<organism evidence="1 2">
    <name type="scientific">Mycolicibacter virginiensis</name>
    <dbReference type="NCBI Taxonomy" id="1795032"/>
    <lineage>
        <taxon>Bacteria</taxon>
        <taxon>Bacillati</taxon>
        <taxon>Actinomycetota</taxon>
        <taxon>Actinomycetes</taxon>
        <taxon>Mycobacteriales</taxon>
        <taxon>Mycobacteriaceae</taxon>
        <taxon>Mycolicibacter</taxon>
    </lineage>
</organism>
<dbReference type="Pfam" id="PF13384">
    <property type="entry name" value="HTH_23"/>
    <property type="match status" value="1"/>
</dbReference>
<keyword evidence="2" id="KW-1185">Reference proteome</keyword>
<dbReference type="GO" id="GO:0043565">
    <property type="term" value="F:sequence-specific DNA binding"/>
    <property type="evidence" value="ECO:0007669"/>
    <property type="project" value="InterPro"/>
</dbReference>
<sequence>MTAPHPSKLHAACYTVRMPKPRGIPGRFFPHAIPDPERRRDVAKRVRDGERIADVAARYGVSPWTVRRYVAEFADELGAVR</sequence>
<dbReference type="InterPro" id="IPR036388">
    <property type="entry name" value="WH-like_DNA-bd_sf"/>
</dbReference>
<name>A0A9X7IR99_9MYCO</name>
<dbReference type="AlphaFoldDB" id="A0A9X7IR99"/>
<dbReference type="SUPFAM" id="SSF48295">
    <property type="entry name" value="TrpR-like"/>
    <property type="match status" value="1"/>
</dbReference>
<gene>
    <name evidence="1" type="ORF">C5U48_02570</name>
</gene>
<dbReference type="Proteomes" id="UP000237911">
    <property type="component" value="Unassembled WGS sequence"/>
</dbReference>
<evidence type="ECO:0000313" key="2">
    <source>
        <dbReference type="Proteomes" id="UP000237911"/>
    </source>
</evidence>
<dbReference type="InterPro" id="IPR010921">
    <property type="entry name" value="Trp_repressor/repl_initiator"/>
</dbReference>
<comment type="caution">
    <text evidence="1">The sequence shown here is derived from an EMBL/GenBank/DDBJ whole genome shotgun (WGS) entry which is preliminary data.</text>
</comment>
<dbReference type="EMBL" id="PUEV01000012">
    <property type="protein sequence ID" value="PQM53713.1"/>
    <property type="molecule type" value="Genomic_DNA"/>
</dbReference>
<evidence type="ECO:0000313" key="1">
    <source>
        <dbReference type="EMBL" id="PQM53713.1"/>
    </source>
</evidence>
<protein>
    <submittedName>
        <fullName evidence="1">Uncharacterized protein</fullName>
    </submittedName>
</protein>
<accession>A0A9X7IR99</accession>
<proteinExistence type="predicted"/>
<reference evidence="1 2" key="1">
    <citation type="submission" date="2018-02" db="EMBL/GenBank/DDBJ databases">
        <title>Draft genome sequence of Mycobacterium virginiense isolated from mud of a swine farm in Japan.</title>
        <authorList>
            <person name="Ohya K."/>
        </authorList>
    </citation>
    <scope>NUCLEOTIDE SEQUENCE [LARGE SCALE GENOMIC DNA]</scope>
    <source>
        <strain evidence="1 2">GF75</strain>
    </source>
</reference>